<dbReference type="InterPro" id="IPR015424">
    <property type="entry name" value="PyrdxlP-dep_Trfase"/>
</dbReference>
<evidence type="ECO:0000256" key="6">
    <source>
        <dbReference type="ARBA" id="ARBA00023244"/>
    </source>
</evidence>
<accession>A0A7Y2E5L3</accession>
<name>A0A7Y2E5L3_UNCEI</name>
<dbReference type="FunFam" id="3.40.640.10:FF:000021">
    <property type="entry name" value="Glutamate-1-semialdehyde 2,1-aminomutase"/>
    <property type="match status" value="1"/>
</dbReference>
<keyword evidence="6 7" id="KW-0627">Porphyrin biosynthesis</keyword>
<proteinExistence type="inferred from homology"/>
<comment type="subunit">
    <text evidence="7">Homodimer.</text>
</comment>
<dbReference type="InterPro" id="IPR015422">
    <property type="entry name" value="PyrdxlP-dep_Trfase_small"/>
</dbReference>
<dbReference type="GO" id="GO:0006782">
    <property type="term" value="P:protoporphyrinogen IX biosynthetic process"/>
    <property type="evidence" value="ECO:0007669"/>
    <property type="project" value="UniProtKB-UniRule"/>
</dbReference>
<evidence type="ECO:0000313" key="8">
    <source>
        <dbReference type="EMBL" id="NNF05561.1"/>
    </source>
</evidence>
<dbReference type="InterPro" id="IPR015421">
    <property type="entry name" value="PyrdxlP-dep_Trfase_major"/>
</dbReference>
<dbReference type="InterPro" id="IPR004639">
    <property type="entry name" value="4pyrrol_synth_GluAld_NH2Trfase"/>
</dbReference>
<dbReference type="GO" id="GO:0008483">
    <property type="term" value="F:transaminase activity"/>
    <property type="evidence" value="ECO:0007669"/>
    <property type="project" value="InterPro"/>
</dbReference>
<dbReference type="GO" id="GO:0042286">
    <property type="term" value="F:glutamate-1-semialdehyde 2,1-aminomutase activity"/>
    <property type="evidence" value="ECO:0007669"/>
    <property type="project" value="UniProtKB-UniRule"/>
</dbReference>
<evidence type="ECO:0000256" key="2">
    <source>
        <dbReference type="ARBA" id="ARBA00004819"/>
    </source>
</evidence>
<comment type="subcellular location">
    <subcellularLocation>
        <location evidence="7">Cytoplasm</location>
    </subcellularLocation>
</comment>
<dbReference type="NCBIfam" id="TIGR00713">
    <property type="entry name" value="hemL"/>
    <property type="match status" value="1"/>
</dbReference>
<comment type="catalytic activity">
    <reaction evidence="7">
        <text>(S)-4-amino-5-oxopentanoate = 5-aminolevulinate</text>
        <dbReference type="Rhea" id="RHEA:14265"/>
        <dbReference type="ChEBI" id="CHEBI:57501"/>
        <dbReference type="ChEBI" id="CHEBI:356416"/>
        <dbReference type="EC" id="5.4.3.8"/>
    </reaction>
</comment>
<dbReference type="AlphaFoldDB" id="A0A7Y2E5L3"/>
<keyword evidence="4 7" id="KW-0663">Pyridoxal phosphate</keyword>
<dbReference type="NCBIfam" id="NF000818">
    <property type="entry name" value="PRK00062.1"/>
    <property type="match status" value="1"/>
</dbReference>
<dbReference type="Proteomes" id="UP000547674">
    <property type="component" value="Unassembled WGS sequence"/>
</dbReference>
<dbReference type="HAMAP" id="MF_00375">
    <property type="entry name" value="HemL_aminotrans_3"/>
    <property type="match status" value="1"/>
</dbReference>
<keyword evidence="5 7" id="KW-0413">Isomerase</keyword>
<dbReference type="CDD" id="cd00610">
    <property type="entry name" value="OAT_like"/>
    <property type="match status" value="1"/>
</dbReference>
<evidence type="ECO:0000256" key="4">
    <source>
        <dbReference type="ARBA" id="ARBA00022898"/>
    </source>
</evidence>
<feature type="modified residue" description="N6-(pyridoxal phosphate)lysine" evidence="7">
    <location>
        <position position="265"/>
    </location>
</feature>
<comment type="pathway">
    <text evidence="2">Porphyrin-containing compound metabolism; protoporphyrin-IX biosynthesis; 5-aminolevulinate from L-glutamyl-tRNA(Glu): step 2/2.</text>
</comment>
<dbReference type="SUPFAM" id="SSF53383">
    <property type="entry name" value="PLP-dependent transferases"/>
    <property type="match status" value="1"/>
</dbReference>
<keyword evidence="7" id="KW-0963">Cytoplasm</keyword>
<comment type="cofactor">
    <cofactor evidence="1 7">
        <name>pyridoxal 5'-phosphate</name>
        <dbReference type="ChEBI" id="CHEBI:597326"/>
    </cofactor>
</comment>
<evidence type="ECO:0000256" key="3">
    <source>
        <dbReference type="ARBA" id="ARBA00008981"/>
    </source>
</evidence>
<dbReference type="EMBL" id="JABDJR010000078">
    <property type="protein sequence ID" value="NNF05561.1"/>
    <property type="molecule type" value="Genomic_DNA"/>
</dbReference>
<gene>
    <name evidence="7 8" type="primary">hemL</name>
    <name evidence="8" type="ORF">HKN21_02260</name>
</gene>
<dbReference type="GO" id="GO:0030170">
    <property type="term" value="F:pyridoxal phosphate binding"/>
    <property type="evidence" value="ECO:0007669"/>
    <property type="project" value="InterPro"/>
</dbReference>
<dbReference type="PANTHER" id="PTHR43713:SF3">
    <property type="entry name" value="GLUTAMATE-1-SEMIALDEHYDE 2,1-AMINOMUTASE 1, CHLOROPLASTIC-RELATED"/>
    <property type="match status" value="1"/>
</dbReference>
<protein>
    <recommendedName>
        <fullName evidence="7">Glutamate-1-semialdehyde 2,1-aminomutase</fullName>
        <shortName evidence="7">GSA</shortName>
        <ecNumber evidence="7">5.4.3.8</ecNumber>
    </recommendedName>
    <alternativeName>
        <fullName evidence="7">Glutamate-1-semialdehyde aminotransferase</fullName>
        <shortName evidence="7">GSA-AT</shortName>
    </alternativeName>
</protein>
<dbReference type="Gene3D" id="3.90.1150.10">
    <property type="entry name" value="Aspartate Aminotransferase, domain 1"/>
    <property type="match status" value="1"/>
</dbReference>
<dbReference type="InterPro" id="IPR049704">
    <property type="entry name" value="Aminotrans_3_PPA_site"/>
</dbReference>
<evidence type="ECO:0000256" key="5">
    <source>
        <dbReference type="ARBA" id="ARBA00023235"/>
    </source>
</evidence>
<comment type="caution">
    <text evidence="8">The sequence shown here is derived from an EMBL/GenBank/DDBJ whole genome shotgun (WGS) entry which is preliminary data.</text>
</comment>
<dbReference type="EC" id="5.4.3.8" evidence="7"/>
<dbReference type="GO" id="GO:0005737">
    <property type="term" value="C:cytoplasm"/>
    <property type="evidence" value="ECO:0007669"/>
    <property type="project" value="UniProtKB-SubCell"/>
</dbReference>
<dbReference type="UniPathway" id="UPA00251">
    <property type="reaction ID" value="UER00317"/>
</dbReference>
<sequence>MSTNEQLFDQAQRIIPGGVNSPVRAFGSVGGTPRFISRAEGAYVWDAEGKRYLDFVGSWGPMILGHANPVVVAAVQEQSQHGLSFGAPTELETYLAKEIIERIPSVEQVRLVNSGTEATMAALRLARAFTGREAFVKIEGCYHGHGDAFLVQAGSGATTLGIPNSPGVPESVVSKTLLAPFNDLGAVEGLFKEHPGEISCVFLEPIAGNMGLILPAPDYLSGLRRLCDQYGALLVFDEVMTGFRVARGGAQSIYDVRPDLTTLGKIVGGGMPIGAYGGRDDIMSHMAPKGPVYQAGTLSGNPIAVRAGLETLKQLDDEAYEKLESLGRYVESGVLGAIERKGLPLSFQRSGSMFGLFFRSEHVRNYEDAKGCDTTRFAKYFHAMLERGFYLAPSQFEAGFLSLAHSESDLAGYLEQSEEVLSGVFA</sequence>
<organism evidence="8 9">
    <name type="scientific">Eiseniibacteriota bacterium</name>
    <dbReference type="NCBI Taxonomy" id="2212470"/>
    <lineage>
        <taxon>Bacteria</taxon>
        <taxon>Candidatus Eiseniibacteriota</taxon>
    </lineage>
</organism>
<dbReference type="Pfam" id="PF00202">
    <property type="entry name" value="Aminotran_3"/>
    <property type="match status" value="1"/>
</dbReference>
<comment type="similarity">
    <text evidence="3 7">Belongs to the class-III pyridoxal-phosphate-dependent aminotransferase family. HemL subfamily.</text>
</comment>
<dbReference type="Gene3D" id="3.40.640.10">
    <property type="entry name" value="Type I PLP-dependent aspartate aminotransferase-like (Major domain)"/>
    <property type="match status" value="1"/>
</dbReference>
<evidence type="ECO:0000313" key="9">
    <source>
        <dbReference type="Proteomes" id="UP000547674"/>
    </source>
</evidence>
<reference evidence="8 9" key="1">
    <citation type="submission" date="2020-03" db="EMBL/GenBank/DDBJ databases">
        <title>Metabolic flexibility allows generalist bacteria to become dominant in a frequently disturbed ecosystem.</title>
        <authorList>
            <person name="Chen Y.-J."/>
            <person name="Leung P.M."/>
            <person name="Bay S.K."/>
            <person name="Hugenholtz P."/>
            <person name="Kessler A.J."/>
            <person name="Shelley G."/>
            <person name="Waite D.W."/>
            <person name="Cook P.L."/>
            <person name="Greening C."/>
        </authorList>
    </citation>
    <scope>NUCLEOTIDE SEQUENCE [LARGE SCALE GENOMIC DNA]</scope>
    <source>
        <strain evidence="8">SS_bin_28</strain>
    </source>
</reference>
<dbReference type="InterPro" id="IPR005814">
    <property type="entry name" value="Aminotrans_3"/>
</dbReference>
<evidence type="ECO:0000256" key="7">
    <source>
        <dbReference type="HAMAP-Rule" id="MF_00375"/>
    </source>
</evidence>
<dbReference type="PANTHER" id="PTHR43713">
    <property type="entry name" value="GLUTAMATE-1-SEMIALDEHYDE 2,1-AMINOMUTASE"/>
    <property type="match status" value="1"/>
</dbReference>
<evidence type="ECO:0000256" key="1">
    <source>
        <dbReference type="ARBA" id="ARBA00001933"/>
    </source>
</evidence>
<dbReference type="PROSITE" id="PS00600">
    <property type="entry name" value="AA_TRANSFER_CLASS_3"/>
    <property type="match status" value="1"/>
</dbReference>